<reference evidence="2" key="1">
    <citation type="submission" date="2017-09" db="EMBL/GenBank/DDBJ databases">
        <title>Depth-based differentiation of microbial function through sediment-hosted aquifers and enrichment of novel symbionts in the deep terrestrial subsurface.</title>
        <authorList>
            <person name="Probst A.J."/>
            <person name="Ladd B."/>
            <person name="Jarett J.K."/>
            <person name="Geller-Mcgrath D.E."/>
            <person name="Sieber C.M.K."/>
            <person name="Emerson J.B."/>
            <person name="Anantharaman K."/>
            <person name="Thomas B.C."/>
            <person name="Malmstrom R."/>
            <person name="Stieglmeier M."/>
            <person name="Klingl A."/>
            <person name="Woyke T."/>
            <person name="Ryan C.M."/>
            <person name="Banfield J.F."/>
        </authorList>
    </citation>
    <scope>NUCLEOTIDE SEQUENCE [LARGE SCALE GENOMIC DNA]</scope>
</reference>
<evidence type="ECO:0000313" key="1">
    <source>
        <dbReference type="EMBL" id="PJA39956.1"/>
    </source>
</evidence>
<protein>
    <recommendedName>
        <fullName evidence="3">Phosphoribosyltransferase domain-containing protein</fullName>
    </recommendedName>
</protein>
<dbReference type="Proteomes" id="UP000231195">
    <property type="component" value="Unassembled WGS sequence"/>
</dbReference>
<dbReference type="AlphaFoldDB" id="A0A2M7X195"/>
<gene>
    <name evidence="1" type="ORF">CO179_03860</name>
</gene>
<evidence type="ECO:0000313" key="2">
    <source>
        <dbReference type="Proteomes" id="UP000231195"/>
    </source>
</evidence>
<feature type="non-terminal residue" evidence="1">
    <location>
        <position position="129"/>
    </location>
</feature>
<dbReference type="EMBL" id="PFWZ01000126">
    <property type="protein sequence ID" value="PJA39956.1"/>
    <property type="molecule type" value="Genomic_DNA"/>
</dbReference>
<organism evidence="1 2">
    <name type="scientific">candidate division WWE3 bacterium CG_4_9_14_3_um_filter_39_7</name>
    <dbReference type="NCBI Taxonomy" id="1975080"/>
    <lineage>
        <taxon>Bacteria</taxon>
        <taxon>Katanobacteria</taxon>
    </lineage>
</organism>
<comment type="caution">
    <text evidence="1">The sequence shown here is derived from an EMBL/GenBank/DDBJ whole genome shotgun (WGS) entry which is preliminary data.</text>
</comment>
<accession>A0A2M7X195</accession>
<sequence length="129" mass="14640">MKGVFMKNVLAVLVAKSGIALEHVLPKDWERIVVDFSRLDQRSVEFWSQPQYTVYDEIYIVDRNVVTGLTQLHVERALKQRGIKGPIQYVATVKSELGLSHQNFVIEHDSIVPCVDATAYSLSCSDNYL</sequence>
<proteinExistence type="predicted"/>
<evidence type="ECO:0008006" key="3">
    <source>
        <dbReference type="Google" id="ProtNLM"/>
    </source>
</evidence>
<name>A0A2M7X195_UNCKA</name>